<proteinExistence type="predicted"/>
<feature type="compositionally biased region" description="Polar residues" evidence="1">
    <location>
        <begin position="228"/>
        <end position="258"/>
    </location>
</feature>
<evidence type="ECO:0000313" key="4">
    <source>
        <dbReference type="Proteomes" id="UP000757232"/>
    </source>
</evidence>
<protein>
    <recommendedName>
        <fullName evidence="5">Glycopeptide</fullName>
    </recommendedName>
</protein>
<dbReference type="AlphaFoldDB" id="A0A9Q5N2L7"/>
<feature type="region of interest" description="Disordered" evidence="1">
    <location>
        <begin position="180"/>
        <end position="297"/>
    </location>
</feature>
<comment type="caution">
    <text evidence="3">The sequence shown here is derived from an EMBL/GenBank/DDBJ whole genome shotgun (WGS) entry which is preliminary data.</text>
</comment>
<keyword evidence="2" id="KW-0732">Signal</keyword>
<evidence type="ECO:0000313" key="3">
    <source>
        <dbReference type="EMBL" id="OCB86895.1"/>
    </source>
</evidence>
<evidence type="ECO:0000256" key="1">
    <source>
        <dbReference type="SAM" id="MobiDB-lite"/>
    </source>
</evidence>
<feature type="compositionally biased region" description="Basic residues" evidence="1">
    <location>
        <begin position="259"/>
        <end position="286"/>
    </location>
</feature>
<keyword evidence="4" id="KW-1185">Reference proteome</keyword>
<feature type="chain" id="PRO_5040190805" description="Glycopeptide" evidence="2">
    <location>
        <begin position="21"/>
        <end position="297"/>
    </location>
</feature>
<gene>
    <name evidence="3" type="ORF">A7U60_g6068</name>
</gene>
<feature type="compositionally biased region" description="Low complexity" evidence="1">
    <location>
        <begin position="183"/>
        <end position="227"/>
    </location>
</feature>
<dbReference type="EMBL" id="LNZH02000198">
    <property type="protein sequence ID" value="OCB86895.1"/>
    <property type="molecule type" value="Genomic_DNA"/>
</dbReference>
<accession>A0A9Q5N2L7</accession>
<sequence>MSFTLSSLAVLVVSALHVLAESHTIRFQNNCGTGTPKLIKGSTVLSSGEDYTSNGPIESSIAYLDRNDECGFNGEYCTLVEMNMNNPSCPGCGSSVDISLIPDHAFNVETAFTFYGGDGNQCDGLGAVCADAKCNTAFFVPDDNQVQRACQADDVNLLITFCGGSTTKFTEAVAGSLSGGSSSGVSGSSGSSNAASPSSTEVSTPSSSEATSPTTSSPASSANSITSRTASADSSQPTVVNVGETSSVTSASGASPTCSRKRSTLRSRRAKRTSSFSRHSRARSRVRALSGLHDSKF</sequence>
<name>A0A9Q5N2L7_SANBA</name>
<feature type="signal peptide" evidence="2">
    <location>
        <begin position="1"/>
        <end position="20"/>
    </location>
</feature>
<dbReference type="Proteomes" id="UP000757232">
    <property type="component" value="Unassembled WGS sequence"/>
</dbReference>
<organism evidence="3 4">
    <name type="scientific">Sanghuangporus baumii</name>
    <name type="common">Phellinus baumii</name>
    <dbReference type="NCBI Taxonomy" id="108892"/>
    <lineage>
        <taxon>Eukaryota</taxon>
        <taxon>Fungi</taxon>
        <taxon>Dikarya</taxon>
        <taxon>Basidiomycota</taxon>
        <taxon>Agaricomycotina</taxon>
        <taxon>Agaricomycetes</taxon>
        <taxon>Hymenochaetales</taxon>
        <taxon>Hymenochaetaceae</taxon>
        <taxon>Sanghuangporus</taxon>
    </lineage>
</organism>
<reference evidence="3" key="1">
    <citation type="submission" date="2016-06" db="EMBL/GenBank/DDBJ databases">
        <title>Draft Genome sequence of the fungus Inonotus baumii.</title>
        <authorList>
            <person name="Zhu H."/>
            <person name="Lin W."/>
        </authorList>
    </citation>
    <scope>NUCLEOTIDE SEQUENCE</scope>
    <source>
        <strain evidence="3">821</strain>
    </source>
</reference>
<evidence type="ECO:0008006" key="5">
    <source>
        <dbReference type="Google" id="ProtNLM"/>
    </source>
</evidence>
<evidence type="ECO:0000256" key="2">
    <source>
        <dbReference type="SAM" id="SignalP"/>
    </source>
</evidence>
<dbReference type="OrthoDB" id="3342934at2759"/>